<feature type="chain" id="PRO_5046137684" evidence="1">
    <location>
        <begin position="21"/>
        <end position="512"/>
    </location>
</feature>
<proteinExistence type="predicted"/>
<feature type="signal peptide" evidence="1">
    <location>
        <begin position="1"/>
        <end position="20"/>
    </location>
</feature>
<dbReference type="InterPro" id="IPR008258">
    <property type="entry name" value="Transglycosylase_SLT_dom_1"/>
</dbReference>
<dbReference type="CDD" id="cd16894">
    <property type="entry name" value="MltD-like"/>
    <property type="match status" value="1"/>
</dbReference>
<name>A0ABM8EHV8_9BACT</name>
<dbReference type="Pfam" id="PF01464">
    <property type="entry name" value="SLT"/>
    <property type="match status" value="1"/>
</dbReference>
<dbReference type="PANTHER" id="PTHR33734:SF22">
    <property type="entry name" value="MEMBRANE-BOUND LYTIC MUREIN TRANSGLYCOSYLASE D"/>
    <property type="match status" value="1"/>
</dbReference>
<dbReference type="Pfam" id="PF01476">
    <property type="entry name" value="LysM"/>
    <property type="match status" value="2"/>
</dbReference>
<reference evidence="3 4" key="1">
    <citation type="submission" date="2022-12" db="EMBL/GenBank/DDBJ databases">
        <title>Polyphasic characterization of Geotalea uranireducens NIT-SL11 newly isolated from a complex of sewage sludge and microbially reduced graphene oxide.</title>
        <authorList>
            <person name="Xie L."/>
            <person name="Yoshida N."/>
            <person name="Meng L."/>
        </authorList>
    </citation>
    <scope>NUCLEOTIDE SEQUENCE [LARGE SCALE GENOMIC DNA]</scope>
    <source>
        <strain evidence="3 4">NIT-SL11</strain>
    </source>
</reference>
<dbReference type="InterPro" id="IPR023346">
    <property type="entry name" value="Lysozyme-like_dom_sf"/>
</dbReference>
<dbReference type="InterPro" id="IPR018392">
    <property type="entry name" value="LysM"/>
</dbReference>
<accession>A0ABM8EHV8</accession>
<evidence type="ECO:0000313" key="4">
    <source>
        <dbReference type="Proteomes" id="UP001317705"/>
    </source>
</evidence>
<evidence type="ECO:0000313" key="3">
    <source>
        <dbReference type="EMBL" id="BDV41992.1"/>
    </source>
</evidence>
<feature type="domain" description="LysM" evidence="2">
    <location>
        <begin position="372"/>
        <end position="416"/>
    </location>
</feature>
<dbReference type="SUPFAM" id="SSF54106">
    <property type="entry name" value="LysM domain"/>
    <property type="match status" value="2"/>
</dbReference>
<dbReference type="Gene3D" id="1.10.530.10">
    <property type="match status" value="1"/>
</dbReference>
<dbReference type="InterPro" id="IPR036779">
    <property type="entry name" value="LysM_dom_sf"/>
</dbReference>
<dbReference type="EMBL" id="AP027151">
    <property type="protein sequence ID" value="BDV41992.1"/>
    <property type="molecule type" value="Genomic_DNA"/>
</dbReference>
<feature type="domain" description="LysM" evidence="2">
    <location>
        <begin position="448"/>
        <end position="492"/>
    </location>
</feature>
<dbReference type="SUPFAM" id="SSF53955">
    <property type="entry name" value="Lysozyme-like"/>
    <property type="match status" value="1"/>
</dbReference>
<keyword evidence="4" id="KW-1185">Reference proteome</keyword>
<dbReference type="PANTHER" id="PTHR33734">
    <property type="entry name" value="LYSM DOMAIN-CONTAINING GPI-ANCHORED PROTEIN 2"/>
    <property type="match status" value="1"/>
</dbReference>
<protein>
    <submittedName>
        <fullName evidence="3">Lytic transglycosylase</fullName>
    </submittedName>
</protein>
<evidence type="ECO:0000259" key="2">
    <source>
        <dbReference type="PROSITE" id="PS51782"/>
    </source>
</evidence>
<organism evidence="3 4">
    <name type="scientific">Geotalea uraniireducens</name>
    <dbReference type="NCBI Taxonomy" id="351604"/>
    <lineage>
        <taxon>Bacteria</taxon>
        <taxon>Pseudomonadati</taxon>
        <taxon>Thermodesulfobacteriota</taxon>
        <taxon>Desulfuromonadia</taxon>
        <taxon>Geobacterales</taxon>
        <taxon>Geobacteraceae</taxon>
        <taxon>Geotalea</taxon>
    </lineage>
</organism>
<sequence length="512" mass="56987">MKRFLVLFSIAVLPVCSVQAVEIQSAPLSELTALGSSKLLPDLSGTQPADGTRRSQVASLSGDGLRANLLEPPMRDLVSGDGQEGGQDDFELKIPEEELPDADIPLTLNSKVEYFITYFQTAGRKAFARWLSRSERYIPMMKEVLHANGLPEDLVYLAMIESGFTPHAVSVASAVGPWQFISGTGKRYSLRIDHWIDERRDPLKSTVAAALYLKELYALFNNDWYLAAAGYNAGENKILKAIDRYNTRDFWEISKGSYLKRETKDYVPKLLAAAIIAKEPARYGFADVAYLPPVEFDAVAIPSRTDLDVVANLCDVSPATIKELNPELRRGCTPPDYPDYQLKIPKGKKSLFEEAYLKLPEDERYKERITYTRYRAKKRDSLESIARRFGTTAKTLAEVNKIRLGHKVRGRTLLVPVMVAAGEHEGEAKVARAAAPAPAPARSKGFTKYYTVKRGDTIHSLARRFNISTRILTAWNNLKGKFALRPGKRIIVAKYVEKKGALVPVAGSEENG</sequence>
<dbReference type="Proteomes" id="UP001317705">
    <property type="component" value="Chromosome"/>
</dbReference>
<dbReference type="RefSeq" id="WP_282002169.1">
    <property type="nucleotide sequence ID" value="NZ_AP027151.1"/>
</dbReference>
<dbReference type="SMART" id="SM00257">
    <property type="entry name" value="LysM"/>
    <property type="match status" value="2"/>
</dbReference>
<dbReference type="CDD" id="cd00118">
    <property type="entry name" value="LysM"/>
    <property type="match status" value="2"/>
</dbReference>
<evidence type="ECO:0000256" key="1">
    <source>
        <dbReference type="SAM" id="SignalP"/>
    </source>
</evidence>
<keyword evidence="1" id="KW-0732">Signal</keyword>
<dbReference type="Gene3D" id="3.10.350.10">
    <property type="entry name" value="LysM domain"/>
    <property type="match status" value="2"/>
</dbReference>
<gene>
    <name evidence="3" type="ORF">GURASL_09150</name>
</gene>
<dbReference type="PROSITE" id="PS51782">
    <property type="entry name" value="LYSM"/>
    <property type="match status" value="2"/>
</dbReference>